<feature type="transmembrane region" description="Helical" evidence="2">
    <location>
        <begin position="391"/>
        <end position="412"/>
    </location>
</feature>
<dbReference type="PROSITE" id="PS50948">
    <property type="entry name" value="PAN"/>
    <property type="match status" value="1"/>
</dbReference>
<evidence type="ECO:0000259" key="5">
    <source>
        <dbReference type="PROSITE" id="PS50948"/>
    </source>
</evidence>
<dbReference type="InterPro" id="IPR001480">
    <property type="entry name" value="Bulb-type_lectin_dom"/>
</dbReference>
<dbReference type="OrthoDB" id="4062651at2759"/>
<gene>
    <name evidence="6" type="ORF">HHK36_033179</name>
</gene>
<dbReference type="Gene3D" id="3.30.200.20">
    <property type="entry name" value="Phosphorylase Kinase, domain 1"/>
    <property type="match status" value="1"/>
</dbReference>
<dbReference type="CDD" id="cd00028">
    <property type="entry name" value="B_lectin"/>
    <property type="match status" value="1"/>
</dbReference>
<dbReference type="SMART" id="SM00108">
    <property type="entry name" value="B_lectin"/>
    <property type="match status" value="1"/>
</dbReference>
<evidence type="ECO:0000259" key="4">
    <source>
        <dbReference type="PROSITE" id="PS50927"/>
    </source>
</evidence>
<evidence type="ECO:0000256" key="1">
    <source>
        <dbReference type="SAM" id="MobiDB-lite"/>
    </source>
</evidence>
<dbReference type="EMBL" id="JABCRI010001198">
    <property type="protein sequence ID" value="KAF8364847.1"/>
    <property type="molecule type" value="Genomic_DNA"/>
</dbReference>
<dbReference type="Gene3D" id="2.90.10.10">
    <property type="entry name" value="Bulb-type lectin domain"/>
    <property type="match status" value="1"/>
</dbReference>
<feature type="transmembrane region" description="Helical" evidence="2">
    <location>
        <begin position="40"/>
        <end position="62"/>
    </location>
</feature>
<dbReference type="FunFam" id="2.90.10.10:FF:000005">
    <property type="entry name" value="G-type lectin S-receptor-like serine/threonine-protein kinase"/>
    <property type="match status" value="1"/>
</dbReference>
<keyword evidence="7" id="KW-1185">Reference proteome</keyword>
<evidence type="ECO:0000313" key="7">
    <source>
        <dbReference type="Proteomes" id="UP000655225"/>
    </source>
</evidence>
<evidence type="ECO:0000256" key="3">
    <source>
        <dbReference type="SAM" id="SignalP"/>
    </source>
</evidence>
<feature type="domain" description="Apple" evidence="5">
    <location>
        <begin position="300"/>
        <end position="379"/>
    </location>
</feature>
<feature type="signal peptide" evidence="3">
    <location>
        <begin position="1"/>
        <end position="24"/>
    </location>
</feature>
<dbReference type="Proteomes" id="UP000655225">
    <property type="component" value="Unassembled WGS sequence"/>
</dbReference>
<dbReference type="Pfam" id="PF08276">
    <property type="entry name" value="PAN_2"/>
    <property type="match status" value="1"/>
</dbReference>
<comment type="caution">
    <text evidence="6">The sequence shown here is derived from an EMBL/GenBank/DDBJ whole genome shotgun (WGS) entry which is preliminary data.</text>
</comment>
<dbReference type="AlphaFoldDB" id="A0A835CYX6"/>
<accession>A0A835CYX6</accession>
<name>A0A835CYX6_TETSI</name>
<dbReference type="OMA" id="WDGHEFK"/>
<evidence type="ECO:0000313" key="6">
    <source>
        <dbReference type="EMBL" id="KAF8364847.1"/>
    </source>
</evidence>
<dbReference type="SMART" id="SM00473">
    <property type="entry name" value="PAN_AP"/>
    <property type="match status" value="1"/>
</dbReference>
<feature type="chain" id="PRO_5032921033" evidence="3">
    <location>
        <begin position="25"/>
        <end position="590"/>
    </location>
</feature>
<reference evidence="6 7" key="1">
    <citation type="submission" date="2020-04" db="EMBL/GenBank/DDBJ databases">
        <title>Plant Genome Project.</title>
        <authorList>
            <person name="Zhang R.-G."/>
        </authorList>
    </citation>
    <scope>NUCLEOTIDE SEQUENCE [LARGE SCALE GENOMIC DNA]</scope>
    <source>
        <strain evidence="6">YNK0</strain>
        <tissue evidence="6">Leaf</tissue>
    </source>
</reference>
<keyword evidence="2" id="KW-1133">Transmembrane helix</keyword>
<feature type="domain" description="Bulb-type lectin" evidence="4">
    <location>
        <begin position="25"/>
        <end position="147"/>
    </location>
</feature>
<dbReference type="PANTHER" id="PTHR32444:SF128">
    <property type="entry name" value="CURCULIN-LIKE (MANNOSE-BINDING) LECTIN FAMILY PROTEIN"/>
    <property type="match status" value="1"/>
</dbReference>
<dbReference type="Pfam" id="PF01453">
    <property type="entry name" value="B_lectin"/>
    <property type="match status" value="1"/>
</dbReference>
<keyword evidence="2" id="KW-0812">Transmembrane</keyword>
<organism evidence="6 7">
    <name type="scientific">Tetracentron sinense</name>
    <name type="common">Spur-leaf</name>
    <dbReference type="NCBI Taxonomy" id="13715"/>
    <lineage>
        <taxon>Eukaryota</taxon>
        <taxon>Viridiplantae</taxon>
        <taxon>Streptophyta</taxon>
        <taxon>Embryophyta</taxon>
        <taxon>Tracheophyta</taxon>
        <taxon>Spermatophyta</taxon>
        <taxon>Magnoliopsida</taxon>
        <taxon>Trochodendrales</taxon>
        <taxon>Trochodendraceae</taxon>
        <taxon>Tetracentron</taxon>
    </lineage>
</organism>
<sequence>MNGWVFFPLLLVIFCSFFNWFSHALDTITPGEKLMDSETLVSAGGVFELGFFQAGVSSNYYLGIWFKNDRDKKPVWVANRENPLLDSSGLLQIRYDGNLFIIDRRMIPIIVNYGELATNGNTTATILDSGNLVLRQGEKIVWESFNYPSDTFLPGMKLGWFNLNTAQLRKQFIVSWLSPIVPTVGAFALGLDENDLTQFTLWRRDGVYRRIGFWNGQSFRFFLQISSNSYNFSYVSNENETYLTFNSKENYTQWFVTDSWGQIIDFSVSGRDISIVNHSLCEGTSANDSKGCLISVPSMCSNGDTFMEIKGSMPNSIVVNESVQMGPSDCEIMCRSNCSCTAFASFRNDGTGCQLYYGEKDGLFDITGKGDGDIYVRGDIPTKPNRRRKRWLLLAVIGSVVSLVVLILVTLLCCLRRRNHKCIGQNERSQDGMSRSAELLFSQLVKSTSKLQLGGKKDYELPSFSFSTIATATGNFSAADKLGEGGFGPVYKAWDLWQEGRGLELMDPTLVISCSTAELLLCLQVGLLCVQESAEDRPTMSDVVSMLSNRTTTLPAPKKPAFSTHIGAIDPNLQKPSSLDDVTVSEIEAR</sequence>
<keyword evidence="2" id="KW-0472">Membrane</keyword>
<dbReference type="CDD" id="cd01098">
    <property type="entry name" value="PAN_AP_plant"/>
    <property type="match status" value="1"/>
</dbReference>
<dbReference type="InterPro" id="IPR011009">
    <property type="entry name" value="Kinase-like_dom_sf"/>
</dbReference>
<protein>
    <submittedName>
        <fullName evidence="6">Uncharacterized protein</fullName>
    </submittedName>
</protein>
<dbReference type="SUPFAM" id="SSF56112">
    <property type="entry name" value="Protein kinase-like (PK-like)"/>
    <property type="match status" value="1"/>
</dbReference>
<dbReference type="SUPFAM" id="SSF51110">
    <property type="entry name" value="alpha-D-mannose-specific plant lectins"/>
    <property type="match status" value="1"/>
</dbReference>
<dbReference type="PROSITE" id="PS50927">
    <property type="entry name" value="BULB_LECTIN"/>
    <property type="match status" value="1"/>
</dbReference>
<evidence type="ECO:0000256" key="2">
    <source>
        <dbReference type="SAM" id="Phobius"/>
    </source>
</evidence>
<dbReference type="InterPro" id="IPR036426">
    <property type="entry name" value="Bulb-type_lectin_dom_sf"/>
</dbReference>
<feature type="region of interest" description="Disordered" evidence="1">
    <location>
        <begin position="567"/>
        <end position="590"/>
    </location>
</feature>
<proteinExistence type="predicted"/>
<keyword evidence="3" id="KW-0732">Signal</keyword>
<dbReference type="PANTHER" id="PTHR32444">
    <property type="entry name" value="BULB-TYPE LECTIN DOMAIN-CONTAINING PROTEIN"/>
    <property type="match status" value="1"/>
</dbReference>
<dbReference type="InterPro" id="IPR003609">
    <property type="entry name" value="Pan_app"/>
</dbReference>